<evidence type="ECO:0000313" key="4">
    <source>
        <dbReference type="Proteomes" id="UP001205890"/>
    </source>
</evidence>
<evidence type="ECO:0000259" key="2">
    <source>
        <dbReference type="Pfam" id="PF00248"/>
    </source>
</evidence>
<organism evidence="3 4">
    <name type="scientific">Alsobacter ponti</name>
    <dbReference type="NCBI Taxonomy" id="2962936"/>
    <lineage>
        <taxon>Bacteria</taxon>
        <taxon>Pseudomonadati</taxon>
        <taxon>Pseudomonadota</taxon>
        <taxon>Alphaproteobacteria</taxon>
        <taxon>Hyphomicrobiales</taxon>
        <taxon>Alsobacteraceae</taxon>
        <taxon>Alsobacter</taxon>
    </lineage>
</organism>
<evidence type="ECO:0000313" key="3">
    <source>
        <dbReference type="EMBL" id="MCP8939965.1"/>
    </source>
</evidence>
<dbReference type="PROSITE" id="PS51257">
    <property type="entry name" value="PROKAR_LIPOPROTEIN"/>
    <property type="match status" value="1"/>
</dbReference>
<dbReference type="Pfam" id="PF00248">
    <property type="entry name" value="Aldo_ket_red"/>
    <property type="match status" value="1"/>
</dbReference>
<keyword evidence="4" id="KW-1185">Reference proteome</keyword>
<dbReference type="Gene3D" id="3.20.20.100">
    <property type="entry name" value="NADP-dependent oxidoreductase domain"/>
    <property type="match status" value="1"/>
</dbReference>
<dbReference type="RefSeq" id="WP_254744165.1">
    <property type="nucleotide sequence ID" value="NZ_JANCLU010000016.1"/>
</dbReference>
<sequence length="333" mass="36441">MRQVRLGASGVTCGALGLGCMGMSEFYGPQDDAESRKTLERALELGITLFDTSDMYGRGHNERLVGGLAKSRRDKLVIASKFGVVRDPNGPSGSLYDRDYDNSPAYMRRCLEASLQRLGTDYIDLYYIHRLDPKTPIEDSVGAMAEMVKAGKIRGIGLSEVSVDILERAAKVHPIAALQSEYSLFVRDVEREILPACRRLDIAFVPYSPLGRGFLTGAITSRDKLDSSDLRVNAGHFQDGNLDRNLQLLDRVRAVAAAHKATLGQIALAWLFGQGDDIAPIPGTKRIKYLEENVGSVDVHLTAEEIRSISDVLDPSLVAGSRNWVAPEHQAKG</sequence>
<feature type="domain" description="NADP-dependent oxidoreductase" evidence="2">
    <location>
        <begin position="16"/>
        <end position="312"/>
    </location>
</feature>
<dbReference type="PANTHER" id="PTHR43625:SF40">
    <property type="entry name" value="ALDO-KETO REDUCTASE YAKC [NADP(+)]"/>
    <property type="match status" value="1"/>
</dbReference>
<dbReference type="CDD" id="cd19076">
    <property type="entry name" value="AKR_AKR13A_13D"/>
    <property type="match status" value="1"/>
</dbReference>
<keyword evidence="1" id="KW-0560">Oxidoreductase</keyword>
<proteinExistence type="predicted"/>
<comment type="caution">
    <text evidence="3">The sequence shown here is derived from an EMBL/GenBank/DDBJ whole genome shotgun (WGS) entry which is preliminary data.</text>
</comment>
<dbReference type="PANTHER" id="PTHR43625">
    <property type="entry name" value="AFLATOXIN B1 ALDEHYDE REDUCTASE"/>
    <property type="match status" value="1"/>
</dbReference>
<gene>
    <name evidence="3" type="ORF">NK718_15675</name>
</gene>
<accession>A0ABT1LGX2</accession>
<evidence type="ECO:0000256" key="1">
    <source>
        <dbReference type="ARBA" id="ARBA00023002"/>
    </source>
</evidence>
<name>A0ABT1LGX2_9HYPH</name>
<dbReference type="SUPFAM" id="SSF51430">
    <property type="entry name" value="NAD(P)-linked oxidoreductase"/>
    <property type="match status" value="1"/>
</dbReference>
<dbReference type="EMBL" id="JANCLU010000016">
    <property type="protein sequence ID" value="MCP8939965.1"/>
    <property type="molecule type" value="Genomic_DNA"/>
</dbReference>
<dbReference type="Proteomes" id="UP001205890">
    <property type="component" value="Unassembled WGS sequence"/>
</dbReference>
<dbReference type="InterPro" id="IPR023210">
    <property type="entry name" value="NADP_OxRdtase_dom"/>
</dbReference>
<reference evidence="3 4" key="1">
    <citation type="submission" date="2022-07" db="EMBL/GenBank/DDBJ databases">
        <authorList>
            <person name="Li W.-J."/>
            <person name="Deng Q.-Q."/>
        </authorList>
    </citation>
    <scope>NUCLEOTIDE SEQUENCE [LARGE SCALE GENOMIC DNA]</scope>
    <source>
        <strain evidence="3 4">SYSU M60028</strain>
    </source>
</reference>
<dbReference type="InterPro" id="IPR050791">
    <property type="entry name" value="Aldo-Keto_reductase"/>
</dbReference>
<dbReference type="InterPro" id="IPR036812">
    <property type="entry name" value="NAD(P)_OxRdtase_dom_sf"/>
</dbReference>
<protein>
    <submittedName>
        <fullName evidence="3">Aldo/keto reductase</fullName>
    </submittedName>
</protein>